<dbReference type="Proteomes" id="UP001168972">
    <property type="component" value="Unassembled WGS sequence"/>
</dbReference>
<dbReference type="EMBL" id="JAQQBR010000005">
    <property type="protein sequence ID" value="KAK0175529.1"/>
    <property type="molecule type" value="Genomic_DNA"/>
</dbReference>
<accession>A0AA39FTG2</accession>
<reference evidence="1" key="1">
    <citation type="journal article" date="2023" name="bioRxiv">
        <title>Scaffold-level genome assemblies of two parasitoid biocontrol wasps reveal the parthenogenesis mechanism and an associated novel virus.</title>
        <authorList>
            <person name="Inwood S."/>
            <person name="Skelly J."/>
            <person name="Guhlin J."/>
            <person name="Harrop T."/>
            <person name="Goldson S."/>
            <person name="Dearden P."/>
        </authorList>
    </citation>
    <scope>NUCLEOTIDE SEQUENCE</scope>
    <source>
        <strain evidence="1">Lincoln</strain>
        <tissue evidence="1">Whole body</tissue>
    </source>
</reference>
<proteinExistence type="predicted"/>
<keyword evidence="2" id="KW-1185">Reference proteome</keyword>
<protein>
    <submittedName>
        <fullName evidence="1">Uncharacterized protein</fullName>
    </submittedName>
</protein>
<dbReference type="AlphaFoldDB" id="A0AA39FTG2"/>
<evidence type="ECO:0000313" key="1">
    <source>
        <dbReference type="EMBL" id="KAK0175529.1"/>
    </source>
</evidence>
<evidence type="ECO:0000313" key="2">
    <source>
        <dbReference type="Proteomes" id="UP001168972"/>
    </source>
</evidence>
<organism evidence="1 2">
    <name type="scientific">Microctonus hyperodae</name>
    <name type="common">Parasitoid wasp</name>
    <dbReference type="NCBI Taxonomy" id="165561"/>
    <lineage>
        <taxon>Eukaryota</taxon>
        <taxon>Metazoa</taxon>
        <taxon>Ecdysozoa</taxon>
        <taxon>Arthropoda</taxon>
        <taxon>Hexapoda</taxon>
        <taxon>Insecta</taxon>
        <taxon>Pterygota</taxon>
        <taxon>Neoptera</taxon>
        <taxon>Endopterygota</taxon>
        <taxon>Hymenoptera</taxon>
        <taxon>Apocrita</taxon>
        <taxon>Ichneumonoidea</taxon>
        <taxon>Braconidae</taxon>
        <taxon>Euphorinae</taxon>
        <taxon>Microctonus</taxon>
    </lineage>
</organism>
<sequence>MPRKAFVTIEEALAVVQKYMPHFTTNELPPYSSKIWREMSKELNDKWSPHLVYIHVRQNRRQLLSTARKNMGIDLPVIPPTTKCKGVTNDIDEDYIDDVELDNVDLDSYELIITKDQWHKLLESVEYINSEYVLLKKSIWSDVLSLACYKHVNEALSEAKSSKQSEYQPK</sequence>
<reference evidence="1" key="2">
    <citation type="submission" date="2023-03" db="EMBL/GenBank/DDBJ databases">
        <authorList>
            <person name="Inwood S.N."/>
            <person name="Skelly J.G."/>
            <person name="Guhlin J."/>
            <person name="Harrop T.W.R."/>
            <person name="Goldson S.G."/>
            <person name="Dearden P.K."/>
        </authorList>
    </citation>
    <scope>NUCLEOTIDE SEQUENCE</scope>
    <source>
        <strain evidence="1">Lincoln</strain>
        <tissue evidence="1">Whole body</tissue>
    </source>
</reference>
<name>A0AA39FTG2_MICHY</name>
<comment type="caution">
    <text evidence="1">The sequence shown here is derived from an EMBL/GenBank/DDBJ whole genome shotgun (WGS) entry which is preliminary data.</text>
</comment>
<gene>
    <name evidence="1" type="ORF">PV327_009274</name>
</gene>